<feature type="compositionally biased region" description="Polar residues" evidence="1">
    <location>
        <begin position="25"/>
        <end position="42"/>
    </location>
</feature>
<keyword evidence="3" id="KW-1185">Reference proteome</keyword>
<evidence type="ECO:0000256" key="1">
    <source>
        <dbReference type="SAM" id="MobiDB-lite"/>
    </source>
</evidence>
<comment type="caution">
    <text evidence="2">The sequence shown here is derived from an EMBL/GenBank/DDBJ whole genome shotgun (WGS) entry which is preliminary data.</text>
</comment>
<feature type="region of interest" description="Disordered" evidence="1">
    <location>
        <begin position="1"/>
        <end position="89"/>
    </location>
</feature>
<reference evidence="2" key="1">
    <citation type="submission" date="2023-10" db="EMBL/GenBank/DDBJ databases">
        <title>Genome assemblies of two species of porcelain crab, Petrolisthes cinctipes and Petrolisthes manimaculis (Anomura: Porcellanidae).</title>
        <authorList>
            <person name="Angst P."/>
        </authorList>
    </citation>
    <scope>NUCLEOTIDE SEQUENCE</scope>
    <source>
        <strain evidence="2">PB745_01</strain>
        <tissue evidence="2">Gill</tissue>
    </source>
</reference>
<evidence type="ECO:0000313" key="2">
    <source>
        <dbReference type="EMBL" id="KAK3869968.1"/>
    </source>
</evidence>
<dbReference type="EMBL" id="JAWQEG010002744">
    <property type="protein sequence ID" value="KAK3869968.1"/>
    <property type="molecule type" value="Genomic_DNA"/>
</dbReference>
<dbReference type="AlphaFoldDB" id="A0AAE1F9Y0"/>
<accession>A0AAE1F9Y0</accession>
<protein>
    <submittedName>
        <fullName evidence="2">Uncharacterized protein</fullName>
    </submittedName>
</protein>
<name>A0AAE1F9Y0_PETCI</name>
<organism evidence="2 3">
    <name type="scientific">Petrolisthes cinctipes</name>
    <name type="common">Flat porcelain crab</name>
    <dbReference type="NCBI Taxonomy" id="88211"/>
    <lineage>
        <taxon>Eukaryota</taxon>
        <taxon>Metazoa</taxon>
        <taxon>Ecdysozoa</taxon>
        <taxon>Arthropoda</taxon>
        <taxon>Crustacea</taxon>
        <taxon>Multicrustacea</taxon>
        <taxon>Malacostraca</taxon>
        <taxon>Eumalacostraca</taxon>
        <taxon>Eucarida</taxon>
        <taxon>Decapoda</taxon>
        <taxon>Pleocyemata</taxon>
        <taxon>Anomura</taxon>
        <taxon>Galatheoidea</taxon>
        <taxon>Porcellanidae</taxon>
        <taxon>Petrolisthes</taxon>
    </lineage>
</organism>
<evidence type="ECO:0000313" key="3">
    <source>
        <dbReference type="Proteomes" id="UP001286313"/>
    </source>
</evidence>
<gene>
    <name evidence="2" type="ORF">Pcinc_024757</name>
</gene>
<proteinExistence type="predicted"/>
<dbReference type="Proteomes" id="UP001286313">
    <property type="component" value="Unassembled WGS sequence"/>
</dbReference>
<sequence length="106" mass="11567">MAAGEGWRKGRSRSLARAMREGQSERPSCSQEQPNQPTNQAPAITPLGMTGPSAPPTPHLPRSGQHHRDKRPLDKSPTPHLPPKLRTTPHVIILLCSKSPISYLPS</sequence>